<accession>A0A0W0F0G0</accession>
<dbReference type="Proteomes" id="UP000054988">
    <property type="component" value="Unassembled WGS sequence"/>
</dbReference>
<protein>
    <submittedName>
        <fullName evidence="1">Uncharacterized protein</fullName>
    </submittedName>
</protein>
<comment type="caution">
    <text evidence="1">The sequence shown here is derived from an EMBL/GenBank/DDBJ whole genome shotgun (WGS) entry which is preliminary data.</text>
</comment>
<name>A0A0W0F0G0_MONRR</name>
<evidence type="ECO:0000313" key="2">
    <source>
        <dbReference type="Proteomes" id="UP000054988"/>
    </source>
</evidence>
<dbReference type="EMBL" id="LATX01002412">
    <property type="protein sequence ID" value="KTB29815.1"/>
    <property type="molecule type" value="Genomic_DNA"/>
</dbReference>
<dbReference type="AlphaFoldDB" id="A0A0W0F0G0"/>
<evidence type="ECO:0000313" key="1">
    <source>
        <dbReference type="EMBL" id="KTB29815.1"/>
    </source>
</evidence>
<organism evidence="1 2">
    <name type="scientific">Moniliophthora roreri</name>
    <name type="common">Frosty pod rot fungus</name>
    <name type="synonym">Monilia roreri</name>
    <dbReference type="NCBI Taxonomy" id="221103"/>
    <lineage>
        <taxon>Eukaryota</taxon>
        <taxon>Fungi</taxon>
        <taxon>Dikarya</taxon>
        <taxon>Basidiomycota</taxon>
        <taxon>Agaricomycotina</taxon>
        <taxon>Agaricomycetes</taxon>
        <taxon>Agaricomycetidae</taxon>
        <taxon>Agaricales</taxon>
        <taxon>Marasmiineae</taxon>
        <taxon>Marasmiaceae</taxon>
        <taxon>Moniliophthora</taxon>
    </lineage>
</organism>
<gene>
    <name evidence="1" type="ORF">WG66_17694</name>
</gene>
<proteinExistence type="predicted"/>
<sequence length="178" mass="20024">MYARVELILQSVQKNRSPPPMYAPFPATQEWLHSPQMSEVSVTHWQMAVLPGVSEDSTMTDVGLLLEDVACEVRVYGVFTDDLCVLRCVRMGPKEGDEAVDRTGELVGVAIIELRVLLASLRIHTLKNSLRTATQESRRMTPCLGRNDKTSTRQTHWQGCQRAGAFETKNRRAHISFP</sequence>
<reference evidence="1 2" key="1">
    <citation type="submission" date="2015-12" db="EMBL/GenBank/DDBJ databases">
        <title>Draft genome sequence of Moniliophthora roreri, the causal agent of frosty pod rot of cacao.</title>
        <authorList>
            <person name="Aime M.C."/>
            <person name="Diaz-Valderrama J.R."/>
            <person name="Kijpornyongpan T."/>
            <person name="Phillips-Mora W."/>
        </authorList>
    </citation>
    <scope>NUCLEOTIDE SEQUENCE [LARGE SCALE GENOMIC DNA]</scope>
    <source>
        <strain evidence="1 2">MCA 2952</strain>
    </source>
</reference>